<dbReference type="Proteomes" id="UP000070544">
    <property type="component" value="Unassembled WGS sequence"/>
</dbReference>
<reference evidence="2 3" key="1">
    <citation type="journal article" date="2015" name="Genome Biol. Evol.">
        <title>Phylogenomic analyses indicate that early fungi evolved digesting cell walls of algal ancestors of land plants.</title>
        <authorList>
            <person name="Chang Y."/>
            <person name="Wang S."/>
            <person name="Sekimoto S."/>
            <person name="Aerts A.L."/>
            <person name="Choi C."/>
            <person name="Clum A."/>
            <person name="LaButti K.M."/>
            <person name="Lindquist E.A."/>
            <person name="Yee Ngan C."/>
            <person name="Ohm R.A."/>
            <person name="Salamov A.A."/>
            <person name="Grigoriev I.V."/>
            <person name="Spatafora J.W."/>
            <person name="Berbee M.L."/>
        </authorList>
    </citation>
    <scope>NUCLEOTIDE SEQUENCE [LARGE SCALE GENOMIC DNA]</scope>
    <source>
        <strain evidence="2 3">JEL478</strain>
    </source>
</reference>
<keyword evidence="3" id="KW-1185">Reference proteome</keyword>
<evidence type="ECO:0000313" key="2">
    <source>
        <dbReference type="EMBL" id="KXS10106.1"/>
    </source>
</evidence>
<dbReference type="EMBL" id="KQ965838">
    <property type="protein sequence ID" value="KXS10106.1"/>
    <property type="molecule type" value="Genomic_DNA"/>
</dbReference>
<feature type="region of interest" description="Disordered" evidence="1">
    <location>
        <begin position="1"/>
        <end position="53"/>
    </location>
</feature>
<sequence length="53" mass="6013">MGGEGTAGRRPRLSRERCSHRPPPVEQRAPNRASLPSDQARHPPDWPFATIRR</sequence>
<protein>
    <submittedName>
        <fullName evidence="2">Uncharacterized protein</fullName>
    </submittedName>
</protein>
<organism evidence="2 3">
    <name type="scientific">Gonapodya prolifera (strain JEL478)</name>
    <name type="common">Monoblepharis prolifera</name>
    <dbReference type="NCBI Taxonomy" id="1344416"/>
    <lineage>
        <taxon>Eukaryota</taxon>
        <taxon>Fungi</taxon>
        <taxon>Fungi incertae sedis</taxon>
        <taxon>Chytridiomycota</taxon>
        <taxon>Chytridiomycota incertae sedis</taxon>
        <taxon>Monoblepharidomycetes</taxon>
        <taxon>Monoblepharidales</taxon>
        <taxon>Gonapodyaceae</taxon>
        <taxon>Gonapodya</taxon>
    </lineage>
</organism>
<accession>A0A139A002</accession>
<name>A0A139A002_GONPJ</name>
<gene>
    <name evidence="2" type="ORF">M427DRAFT_192182</name>
</gene>
<proteinExistence type="predicted"/>
<dbReference type="AlphaFoldDB" id="A0A139A002"/>
<evidence type="ECO:0000313" key="3">
    <source>
        <dbReference type="Proteomes" id="UP000070544"/>
    </source>
</evidence>
<evidence type="ECO:0000256" key="1">
    <source>
        <dbReference type="SAM" id="MobiDB-lite"/>
    </source>
</evidence>